<dbReference type="Gene3D" id="3.90.950.10">
    <property type="match status" value="1"/>
</dbReference>
<keyword evidence="4" id="KW-0963">Cytoplasm</keyword>
<comment type="subcellular location">
    <subcellularLocation>
        <location evidence="4">Cytoplasm</location>
    </subcellularLocation>
</comment>
<feature type="site" description="Important for substrate specificity" evidence="4">
    <location>
        <position position="153"/>
    </location>
</feature>
<dbReference type="InterPro" id="IPR003697">
    <property type="entry name" value="Maf-like"/>
</dbReference>
<feature type="site" description="Important for substrate specificity" evidence="4">
    <location>
        <position position="11"/>
    </location>
</feature>
<organism evidence="5 6">
    <name type="scientific">Parasphingopyxis marina</name>
    <dbReference type="NCBI Taxonomy" id="2761622"/>
    <lineage>
        <taxon>Bacteria</taxon>
        <taxon>Pseudomonadati</taxon>
        <taxon>Pseudomonadota</taxon>
        <taxon>Alphaproteobacteria</taxon>
        <taxon>Sphingomonadales</taxon>
        <taxon>Sphingomonadaceae</taxon>
        <taxon>Parasphingopyxis</taxon>
    </lineage>
</organism>
<protein>
    <recommendedName>
        <fullName evidence="4">dTTP/UTP pyrophosphatase</fullName>
        <shortName evidence="4">dTTPase/UTPase</shortName>
        <ecNumber evidence="4">3.6.1.9</ecNumber>
    </recommendedName>
    <alternativeName>
        <fullName evidence="4">Nucleoside triphosphate pyrophosphatase</fullName>
    </alternativeName>
    <alternativeName>
        <fullName evidence="4">Nucleotide pyrophosphatase</fullName>
        <shortName evidence="4">Nucleotide PPase</shortName>
    </alternativeName>
</protein>
<evidence type="ECO:0000256" key="3">
    <source>
        <dbReference type="ARBA" id="ARBA00023080"/>
    </source>
</evidence>
<dbReference type="PANTHER" id="PTHR43213:SF5">
    <property type="entry name" value="BIFUNCTIONAL DTTP_UTP PYROPHOSPHATASE_METHYLTRANSFERASE PROTEIN-RELATED"/>
    <property type="match status" value="1"/>
</dbReference>
<gene>
    <name evidence="5" type="primary">maf</name>
    <name evidence="5" type="ORF">H6P80_15330</name>
</gene>
<comment type="function">
    <text evidence="4">Nucleoside triphosphate pyrophosphatase that hydrolyzes dTTP and UTP. May have a dual role in cell division arrest and in preventing the incorporation of modified nucleotides into cellular nucleic acids.</text>
</comment>
<dbReference type="Proteomes" id="UP000564378">
    <property type="component" value="Unassembled WGS sequence"/>
</dbReference>
<dbReference type="InterPro" id="IPR029001">
    <property type="entry name" value="ITPase-like_fam"/>
</dbReference>
<accession>A0A842I1G6</accession>
<dbReference type="NCBIfam" id="TIGR00172">
    <property type="entry name" value="maf"/>
    <property type="match status" value="1"/>
</dbReference>
<dbReference type="EC" id="3.6.1.9" evidence="4"/>
<evidence type="ECO:0000256" key="4">
    <source>
        <dbReference type="HAMAP-Rule" id="MF_00528"/>
    </source>
</evidence>
<feature type="active site" description="Proton acceptor" evidence="4">
    <location>
        <position position="69"/>
    </location>
</feature>
<dbReference type="GO" id="GO:0009117">
    <property type="term" value="P:nucleotide metabolic process"/>
    <property type="evidence" value="ECO:0007669"/>
    <property type="project" value="UniProtKB-KW"/>
</dbReference>
<dbReference type="EMBL" id="JACJVJ010000003">
    <property type="protein sequence ID" value="MBC2778995.1"/>
    <property type="molecule type" value="Genomic_DNA"/>
</dbReference>
<dbReference type="SUPFAM" id="SSF52972">
    <property type="entry name" value="ITPase-like"/>
    <property type="match status" value="1"/>
</dbReference>
<keyword evidence="3 4" id="KW-0546">Nucleotide metabolism</keyword>
<dbReference type="GO" id="GO:0047429">
    <property type="term" value="F:nucleoside triphosphate diphosphatase activity"/>
    <property type="evidence" value="ECO:0007669"/>
    <property type="project" value="UniProtKB-EC"/>
</dbReference>
<reference evidence="5 6" key="1">
    <citation type="submission" date="2020-08" db="EMBL/GenBank/DDBJ databases">
        <title>Draft genome sequence of Parasphingopyxis sp. GrpM-11.</title>
        <authorList>
            <person name="Oh J."/>
            <person name="Roh D.-H."/>
        </authorList>
    </citation>
    <scope>NUCLEOTIDE SEQUENCE [LARGE SCALE GENOMIC DNA]</scope>
    <source>
        <strain evidence="5 6">GrpM-11</strain>
    </source>
</reference>
<proteinExistence type="inferred from homology"/>
<evidence type="ECO:0000313" key="6">
    <source>
        <dbReference type="Proteomes" id="UP000564378"/>
    </source>
</evidence>
<keyword evidence="6" id="KW-1185">Reference proteome</keyword>
<comment type="catalytic activity">
    <reaction evidence="4">
        <text>dTTP + H2O = dTMP + diphosphate + H(+)</text>
        <dbReference type="Rhea" id="RHEA:28534"/>
        <dbReference type="ChEBI" id="CHEBI:15377"/>
        <dbReference type="ChEBI" id="CHEBI:15378"/>
        <dbReference type="ChEBI" id="CHEBI:33019"/>
        <dbReference type="ChEBI" id="CHEBI:37568"/>
        <dbReference type="ChEBI" id="CHEBI:63528"/>
        <dbReference type="EC" id="3.6.1.9"/>
    </reaction>
</comment>
<evidence type="ECO:0000256" key="2">
    <source>
        <dbReference type="ARBA" id="ARBA00022801"/>
    </source>
</evidence>
<sequence>MPFVLASSSPRRKDLLARIGIVPDMIDPADIDETPRAGELPRVYAARMAAEKAAAAAPRHPGALILAADTVVAAGRRILPKAENEEEARHCLALLSGRRHRVHSAVTVIDAEGTERHRLSTTIVTFRRLNAADIAAYLESGEWQGKAGGYAIQGRAEAWVRFLAGSHSGVVGLPLYETRALLEAAGYSVG</sequence>
<keyword evidence="2 4" id="KW-0378">Hydrolase</keyword>
<dbReference type="PIRSF" id="PIRSF006305">
    <property type="entry name" value="Maf"/>
    <property type="match status" value="1"/>
</dbReference>
<feature type="site" description="Important for substrate specificity" evidence="4">
    <location>
        <position position="70"/>
    </location>
</feature>
<dbReference type="GO" id="GO:0005737">
    <property type="term" value="C:cytoplasm"/>
    <property type="evidence" value="ECO:0007669"/>
    <property type="project" value="UniProtKB-SubCell"/>
</dbReference>
<comment type="caution">
    <text evidence="4">Lacks conserved residue(s) required for the propagation of feature annotation.</text>
</comment>
<dbReference type="Pfam" id="PF02545">
    <property type="entry name" value="Maf"/>
    <property type="match status" value="1"/>
</dbReference>
<dbReference type="PANTHER" id="PTHR43213">
    <property type="entry name" value="BIFUNCTIONAL DTTP/UTP PYROPHOSPHATASE/METHYLTRANSFERASE PROTEIN-RELATED"/>
    <property type="match status" value="1"/>
</dbReference>
<evidence type="ECO:0000256" key="1">
    <source>
        <dbReference type="ARBA" id="ARBA00001968"/>
    </source>
</evidence>
<comment type="catalytic activity">
    <reaction evidence="4">
        <text>UTP + H2O = UMP + diphosphate + H(+)</text>
        <dbReference type="Rhea" id="RHEA:29395"/>
        <dbReference type="ChEBI" id="CHEBI:15377"/>
        <dbReference type="ChEBI" id="CHEBI:15378"/>
        <dbReference type="ChEBI" id="CHEBI:33019"/>
        <dbReference type="ChEBI" id="CHEBI:46398"/>
        <dbReference type="ChEBI" id="CHEBI:57865"/>
        <dbReference type="EC" id="3.6.1.9"/>
    </reaction>
</comment>
<comment type="cofactor">
    <cofactor evidence="1 4">
        <name>a divalent metal cation</name>
        <dbReference type="ChEBI" id="CHEBI:60240"/>
    </cofactor>
</comment>
<dbReference type="RefSeq" id="WP_185802500.1">
    <property type="nucleotide sequence ID" value="NZ_JACJVJ010000003.1"/>
</dbReference>
<dbReference type="HAMAP" id="MF_00528">
    <property type="entry name" value="Maf"/>
    <property type="match status" value="1"/>
</dbReference>
<comment type="similarity">
    <text evidence="4">Belongs to the Maf family. YhdE subfamily.</text>
</comment>
<evidence type="ECO:0000313" key="5">
    <source>
        <dbReference type="EMBL" id="MBC2778995.1"/>
    </source>
</evidence>
<comment type="caution">
    <text evidence="5">The sequence shown here is derived from an EMBL/GenBank/DDBJ whole genome shotgun (WGS) entry which is preliminary data.</text>
</comment>
<dbReference type="AlphaFoldDB" id="A0A842I1G6"/>
<dbReference type="CDD" id="cd00555">
    <property type="entry name" value="Maf"/>
    <property type="match status" value="1"/>
</dbReference>
<name>A0A842I1G6_9SPHN</name>